<evidence type="ECO:0000259" key="2">
    <source>
        <dbReference type="Pfam" id="PF00441"/>
    </source>
</evidence>
<protein>
    <recommendedName>
        <fullName evidence="2">Acyl-CoA dehydrogenase/oxidase C-terminal domain-containing protein</fullName>
    </recommendedName>
</protein>
<dbReference type="EMBL" id="VDFQ02000003">
    <property type="protein sequence ID" value="KAA1423041.1"/>
    <property type="molecule type" value="Genomic_DNA"/>
</dbReference>
<dbReference type="Pfam" id="PF00441">
    <property type="entry name" value="Acyl-CoA_dh_1"/>
    <property type="match status" value="1"/>
</dbReference>
<gene>
    <name evidence="3" type="ORF">FE697_012975</name>
</gene>
<dbReference type="PANTHER" id="PTHR43884:SF12">
    <property type="entry name" value="ISOVALERYL-COA DEHYDROGENASE, MITOCHONDRIAL-RELATED"/>
    <property type="match status" value="1"/>
</dbReference>
<evidence type="ECO:0000313" key="4">
    <source>
        <dbReference type="Proteomes" id="UP000307768"/>
    </source>
</evidence>
<dbReference type="SUPFAM" id="SSF47203">
    <property type="entry name" value="Acyl-CoA dehydrogenase C-terminal domain-like"/>
    <property type="match status" value="1"/>
</dbReference>
<dbReference type="Gene3D" id="1.20.140.10">
    <property type="entry name" value="Butyryl-CoA Dehydrogenase, subunit A, domain 3"/>
    <property type="match status" value="1"/>
</dbReference>
<accession>A0A5Q6RYI3</accession>
<evidence type="ECO:0000256" key="1">
    <source>
        <dbReference type="ARBA" id="ARBA00022630"/>
    </source>
</evidence>
<dbReference type="RefSeq" id="WP_149769992.1">
    <property type="nucleotide sequence ID" value="NZ_VDFQ02000003.1"/>
</dbReference>
<comment type="caution">
    <text evidence="3">The sequence shown here is derived from an EMBL/GenBank/DDBJ whole genome shotgun (WGS) entry which is preliminary data.</text>
</comment>
<dbReference type="InterPro" id="IPR036250">
    <property type="entry name" value="AcylCo_DH-like_C"/>
</dbReference>
<dbReference type="OrthoDB" id="2450120at2"/>
<dbReference type="InterPro" id="IPR009075">
    <property type="entry name" value="AcylCo_DH/oxidase_C"/>
</dbReference>
<dbReference type="AlphaFoldDB" id="A0A5Q6RYI3"/>
<proteinExistence type="predicted"/>
<dbReference type="PANTHER" id="PTHR43884">
    <property type="entry name" value="ACYL-COA DEHYDROGENASE"/>
    <property type="match status" value="1"/>
</dbReference>
<dbReference type="GO" id="GO:0003995">
    <property type="term" value="F:acyl-CoA dehydrogenase activity"/>
    <property type="evidence" value="ECO:0007669"/>
    <property type="project" value="TreeGrafter"/>
</dbReference>
<reference evidence="3 4" key="1">
    <citation type="submission" date="2019-09" db="EMBL/GenBank/DDBJ databases">
        <title>Mumia zhuanghuii sp. nov. isolated from the intestinal contents of plateau pika (Ochotona curzoniae) in the Qinghai-Tibet plateau of China.</title>
        <authorList>
            <person name="Tian Z."/>
        </authorList>
    </citation>
    <scope>NUCLEOTIDE SEQUENCE [LARGE SCALE GENOMIC DNA]</scope>
    <source>
        <strain evidence="4">350</strain>
    </source>
</reference>
<organism evidence="3 4">
    <name type="scientific">Mumia zhuanghuii</name>
    <dbReference type="NCBI Taxonomy" id="2585211"/>
    <lineage>
        <taxon>Bacteria</taxon>
        <taxon>Bacillati</taxon>
        <taxon>Actinomycetota</taxon>
        <taxon>Actinomycetes</taxon>
        <taxon>Propionibacteriales</taxon>
        <taxon>Nocardioidaceae</taxon>
        <taxon>Mumia</taxon>
    </lineage>
</organism>
<name>A0A5Q6RYI3_9ACTN</name>
<evidence type="ECO:0000313" key="3">
    <source>
        <dbReference type="EMBL" id="KAA1423041.1"/>
    </source>
</evidence>
<dbReference type="Proteomes" id="UP000307768">
    <property type="component" value="Unassembled WGS sequence"/>
</dbReference>
<sequence>MNRAWAPEARDLQSAVRSSLAGLGGVELARAAEEKAAVRVEQLRPALESLGVLELDPLGEEVESSAAVLAVRACGEVVAPYPVTRVLSVPAAMRPGVDALYVVDGCAGFLEHADLFEQAIAVDANGGGVRRAANRSAAVRAPLDPFGAAVDLVDGAGGVAVTESAVLMSYVLDAFWIAGALQTVATDAARYATQRRQFGKAIATFGEIRWRLADIAVAVDGLDEMATFTWFQVRRGRASIADALAVRLAMLEAAGSVLRNAHQVLGAIGLCEEHDLTVVDRHVTPTLIRPFGQGRTVALLVDAIDRFGYGGTFDVAPGDGSIPTI</sequence>
<feature type="domain" description="Acyl-CoA dehydrogenase/oxidase C-terminal" evidence="2">
    <location>
        <begin position="172"/>
        <end position="294"/>
    </location>
</feature>
<keyword evidence="1" id="KW-0285">Flavoprotein</keyword>